<name>A0A3P7MFJ8_CYLGO</name>
<proteinExistence type="predicted"/>
<keyword evidence="10" id="KW-1185">Reference proteome</keyword>
<evidence type="ECO:0000313" key="9">
    <source>
        <dbReference type="EMBL" id="VDN28274.1"/>
    </source>
</evidence>
<gene>
    <name evidence="9" type="ORF">CGOC_LOCUS10904</name>
</gene>
<keyword evidence="6" id="KW-0472">Membrane</keyword>
<evidence type="ECO:0000256" key="6">
    <source>
        <dbReference type="ARBA" id="ARBA00023136"/>
    </source>
</evidence>
<dbReference type="PRINTS" id="PR00205">
    <property type="entry name" value="CADHERIN"/>
</dbReference>
<dbReference type="SUPFAM" id="SSF49313">
    <property type="entry name" value="Cadherin-like"/>
    <property type="match status" value="1"/>
</dbReference>
<evidence type="ECO:0000259" key="8">
    <source>
        <dbReference type="PROSITE" id="PS50268"/>
    </source>
</evidence>
<dbReference type="EMBL" id="UYRV01113514">
    <property type="protein sequence ID" value="VDN28274.1"/>
    <property type="molecule type" value="Genomic_DNA"/>
</dbReference>
<dbReference type="SMART" id="SM00112">
    <property type="entry name" value="CA"/>
    <property type="match status" value="1"/>
</dbReference>
<dbReference type="InterPro" id="IPR002126">
    <property type="entry name" value="Cadherin-like_dom"/>
</dbReference>
<feature type="domain" description="Cadherin" evidence="8">
    <location>
        <begin position="8"/>
        <end position="110"/>
    </location>
</feature>
<evidence type="ECO:0000256" key="1">
    <source>
        <dbReference type="ARBA" id="ARBA00004370"/>
    </source>
</evidence>
<dbReference type="PROSITE" id="PS50268">
    <property type="entry name" value="CADHERIN_2"/>
    <property type="match status" value="1"/>
</dbReference>
<sequence>DFSALPHYYYRIRFAVSEDLDDGDVVGVVTANDSDVGLAGKIRYRIQSDGEVPLRILANGTLIVVGALDYEGKKRYVFNVTATDRGQPPRNASAQVVVDLLDVNDNPPLVDDKELAYAITSLNDVICPTVSDIDTPLADLDFFTDNPNVTTSAHHGCLKINDTVPSAINWTVSDDHQSITVKLNLLDMIPKQPQISDMNVTAFCISKGAALTICGRLRKLHYSIPMEITCANMTTSRAAVSITVTPAPAEHAPVVGFVRENAPSAVIGQLGDRKNQSKKVVYHIGDKRLREVCIFPNGIITDAQDFVPSSSLLYYPMVRYLH</sequence>
<dbReference type="GO" id="GO:0007156">
    <property type="term" value="P:homophilic cell adhesion via plasma membrane adhesion molecules"/>
    <property type="evidence" value="ECO:0007669"/>
    <property type="project" value="InterPro"/>
</dbReference>
<dbReference type="CDD" id="cd11304">
    <property type="entry name" value="Cadherin_repeat"/>
    <property type="match status" value="1"/>
</dbReference>
<keyword evidence="5" id="KW-1133">Transmembrane helix</keyword>
<evidence type="ECO:0000256" key="2">
    <source>
        <dbReference type="ARBA" id="ARBA00022692"/>
    </source>
</evidence>
<dbReference type="AlphaFoldDB" id="A0A3P7MFJ8"/>
<dbReference type="Gene3D" id="2.60.40.60">
    <property type="entry name" value="Cadherins"/>
    <property type="match status" value="1"/>
</dbReference>
<accession>A0A3P7MFJ8</accession>
<dbReference type="GO" id="GO:0005509">
    <property type="term" value="F:calcium ion binding"/>
    <property type="evidence" value="ECO:0007669"/>
    <property type="project" value="UniProtKB-UniRule"/>
</dbReference>
<dbReference type="InterPro" id="IPR015919">
    <property type="entry name" value="Cadherin-like_sf"/>
</dbReference>
<feature type="non-terminal residue" evidence="9">
    <location>
        <position position="1"/>
    </location>
</feature>
<dbReference type="InterPro" id="IPR020894">
    <property type="entry name" value="Cadherin_CS"/>
</dbReference>
<evidence type="ECO:0000256" key="4">
    <source>
        <dbReference type="ARBA" id="ARBA00022837"/>
    </source>
</evidence>
<dbReference type="GO" id="GO:0005886">
    <property type="term" value="C:plasma membrane"/>
    <property type="evidence" value="ECO:0007669"/>
    <property type="project" value="UniProtKB-SubCell"/>
</dbReference>
<evidence type="ECO:0000256" key="7">
    <source>
        <dbReference type="PROSITE-ProRule" id="PRU00043"/>
    </source>
</evidence>
<keyword evidence="4 7" id="KW-0106">Calcium</keyword>
<dbReference type="Proteomes" id="UP000271889">
    <property type="component" value="Unassembled WGS sequence"/>
</dbReference>
<evidence type="ECO:0000256" key="3">
    <source>
        <dbReference type="ARBA" id="ARBA00022737"/>
    </source>
</evidence>
<protein>
    <recommendedName>
        <fullName evidence="8">Cadherin domain-containing protein</fullName>
    </recommendedName>
</protein>
<evidence type="ECO:0000256" key="5">
    <source>
        <dbReference type="ARBA" id="ARBA00022989"/>
    </source>
</evidence>
<dbReference type="FunFam" id="2.60.40.60:FF:000104">
    <property type="entry name" value="cadherin-23 isoform X1"/>
    <property type="match status" value="1"/>
</dbReference>
<evidence type="ECO:0000313" key="10">
    <source>
        <dbReference type="Proteomes" id="UP000271889"/>
    </source>
</evidence>
<dbReference type="PANTHER" id="PTHR24026:SF126">
    <property type="entry name" value="PROTOCADHERIN FAT 4"/>
    <property type="match status" value="1"/>
</dbReference>
<organism evidence="9 10">
    <name type="scientific">Cylicostephanus goldi</name>
    <name type="common">Nematode worm</name>
    <dbReference type="NCBI Taxonomy" id="71465"/>
    <lineage>
        <taxon>Eukaryota</taxon>
        <taxon>Metazoa</taxon>
        <taxon>Ecdysozoa</taxon>
        <taxon>Nematoda</taxon>
        <taxon>Chromadorea</taxon>
        <taxon>Rhabditida</taxon>
        <taxon>Rhabditina</taxon>
        <taxon>Rhabditomorpha</taxon>
        <taxon>Strongyloidea</taxon>
        <taxon>Strongylidae</taxon>
        <taxon>Cylicostephanus</taxon>
    </lineage>
</organism>
<dbReference type="PANTHER" id="PTHR24026">
    <property type="entry name" value="FAT ATYPICAL CADHERIN-RELATED"/>
    <property type="match status" value="1"/>
</dbReference>
<comment type="subcellular location">
    <subcellularLocation>
        <location evidence="1">Membrane</location>
    </subcellularLocation>
</comment>
<keyword evidence="3" id="KW-0677">Repeat</keyword>
<dbReference type="Pfam" id="PF00028">
    <property type="entry name" value="Cadherin"/>
    <property type="match status" value="1"/>
</dbReference>
<reference evidence="9 10" key="1">
    <citation type="submission" date="2018-11" db="EMBL/GenBank/DDBJ databases">
        <authorList>
            <consortium name="Pathogen Informatics"/>
        </authorList>
    </citation>
    <scope>NUCLEOTIDE SEQUENCE [LARGE SCALE GENOMIC DNA]</scope>
</reference>
<keyword evidence="2" id="KW-0812">Transmembrane</keyword>
<dbReference type="PROSITE" id="PS00232">
    <property type="entry name" value="CADHERIN_1"/>
    <property type="match status" value="1"/>
</dbReference>